<dbReference type="GeneID" id="54416835"/>
<organism evidence="3">
    <name type="scientific">Eremomyces bilateralis CBS 781.70</name>
    <dbReference type="NCBI Taxonomy" id="1392243"/>
    <lineage>
        <taxon>Eukaryota</taxon>
        <taxon>Fungi</taxon>
        <taxon>Dikarya</taxon>
        <taxon>Ascomycota</taxon>
        <taxon>Pezizomycotina</taxon>
        <taxon>Dothideomycetes</taxon>
        <taxon>Dothideomycetes incertae sedis</taxon>
        <taxon>Eremomycetales</taxon>
        <taxon>Eremomycetaceae</taxon>
        <taxon>Eremomyces</taxon>
    </lineage>
</organism>
<dbReference type="OrthoDB" id="194289at2759"/>
<dbReference type="Pfam" id="PF11911">
    <property type="entry name" value="DUF3429"/>
    <property type="match status" value="1"/>
</dbReference>
<evidence type="ECO:0000313" key="5">
    <source>
        <dbReference type="RefSeq" id="XP_033535587.1"/>
    </source>
</evidence>
<reference evidence="5" key="3">
    <citation type="submission" date="2025-04" db="UniProtKB">
        <authorList>
            <consortium name="RefSeq"/>
        </authorList>
    </citation>
    <scope>IDENTIFICATION</scope>
    <source>
        <strain evidence="5">CBS 781.70</strain>
    </source>
</reference>
<dbReference type="PANTHER" id="PTHR15887">
    <property type="entry name" value="TRANSMEMBRANE PROTEIN 69"/>
    <property type="match status" value="1"/>
</dbReference>
<dbReference type="Proteomes" id="UP000504638">
    <property type="component" value="Unplaced"/>
</dbReference>
<keyword evidence="2" id="KW-1133">Transmembrane helix</keyword>
<evidence type="ECO:0000313" key="3">
    <source>
        <dbReference type="EMBL" id="KAF1813956.1"/>
    </source>
</evidence>
<dbReference type="AlphaFoldDB" id="A0A6G1G7P6"/>
<feature type="transmembrane region" description="Helical" evidence="2">
    <location>
        <begin position="208"/>
        <end position="228"/>
    </location>
</feature>
<dbReference type="EMBL" id="ML975154">
    <property type="protein sequence ID" value="KAF1813956.1"/>
    <property type="molecule type" value="Genomic_DNA"/>
</dbReference>
<proteinExistence type="predicted"/>
<dbReference type="PANTHER" id="PTHR15887:SF1">
    <property type="entry name" value="TRANSMEMBRANE PROTEIN 69"/>
    <property type="match status" value="1"/>
</dbReference>
<accession>A0A6G1G7P6</accession>
<feature type="transmembrane region" description="Helical" evidence="2">
    <location>
        <begin position="123"/>
        <end position="143"/>
    </location>
</feature>
<sequence length="265" mass="28694">MQKTTLIPTPETVSTTSSTQSILSSTGGQQPLAPPSGIEEPDIDMLAAVRSDINTIQDTFSLKAVPRDAMIIGLAGVVPYFVTSAGTFLCASEIITADTTATGYLFTAKGAEMFLQILEPLQVGYGAVILSFLGAVHWGMEWAGYGGHHSYKRYAIGVFATAFAWPTILLEAETALISQFAAFVLLYYADTAATVRGWAPPWYSTYRFVLTFVVGAAICVSLIARSMVKDKVVVHRGPMSRFRNFTDELRIEKNKGEKIQAEEGG</sequence>
<evidence type="ECO:0000256" key="1">
    <source>
        <dbReference type="SAM" id="MobiDB-lite"/>
    </source>
</evidence>
<feature type="transmembrane region" description="Helical" evidence="2">
    <location>
        <begin position="155"/>
        <end position="188"/>
    </location>
</feature>
<keyword evidence="2" id="KW-0472">Membrane</keyword>
<evidence type="ECO:0000256" key="2">
    <source>
        <dbReference type="SAM" id="Phobius"/>
    </source>
</evidence>
<protein>
    <recommendedName>
        <fullName evidence="6">Transmembrane protein 69</fullName>
    </recommendedName>
</protein>
<dbReference type="RefSeq" id="XP_033535587.1">
    <property type="nucleotide sequence ID" value="XM_033676265.1"/>
</dbReference>
<evidence type="ECO:0000313" key="4">
    <source>
        <dbReference type="Proteomes" id="UP000504638"/>
    </source>
</evidence>
<reference evidence="5" key="2">
    <citation type="submission" date="2020-04" db="EMBL/GenBank/DDBJ databases">
        <authorList>
            <consortium name="NCBI Genome Project"/>
        </authorList>
    </citation>
    <scope>NUCLEOTIDE SEQUENCE</scope>
    <source>
        <strain evidence="5">CBS 781.70</strain>
    </source>
</reference>
<keyword evidence="4" id="KW-1185">Reference proteome</keyword>
<gene>
    <name evidence="3 5" type="ORF">P152DRAFT_394621</name>
</gene>
<feature type="region of interest" description="Disordered" evidence="1">
    <location>
        <begin position="1"/>
        <end position="37"/>
    </location>
</feature>
<feature type="transmembrane region" description="Helical" evidence="2">
    <location>
        <begin position="71"/>
        <end position="95"/>
    </location>
</feature>
<evidence type="ECO:0008006" key="6">
    <source>
        <dbReference type="Google" id="ProtNLM"/>
    </source>
</evidence>
<reference evidence="3 5" key="1">
    <citation type="submission" date="2020-01" db="EMBL/GenBank/DDBJ databases">
        <authorList>
            <consortium name="DOE Joint Genome Institute"/>
            <person name="Haridas S."/>
            <person name="Albert R."/>
            <person name="Binder M."/>
            <person name="Bloem J."/>
            <person name="Labutti K."/>
            <person name="Salamov A."/>
            <person name="Andreopoulos B."/>
            <person name="Baker S.E."/>
            <person name="Barry K."/>
            <person name="Bills G."/>
            <person name="Bluhm B.H."/>
            <person name="Cannon C."/>
            <person name="Castanera R."/>
            <person name="Culley D.E."/>
            <person name="Daum C."/>
            <person name="Ezra D."/>
            <person name="Gonzalez J.B."/>
            <person name="Henrissat B."/>
            <person name="Kuo A."/>
            <person name="Liang C."/>
            <person name="Lipzen A."/>
            <person name="Lutzoni F."/>
            <person name="Magnuson J."/>
            <person name="Mondo S."/>
            <person name="Nolan M."/>
            <person name="Ohm R."/>
            <person name="Pangilinan J."/>
            <person name="Park H.-J."/>
            <person name="Ramirez L."/>
            <person name="Alfaro M."/>
            <person name="Sun H."/>
            <person name="Tritt A."/>
            <person name="Yoshinaga Y."/>
            <person name="Zwiers L.-H."/>
            <person name="Turgeon B.G."/>
            <person name="Goodwin S.B."/>
            <person name="Spatafora J.W."/>
            <person name="Crous P.W."/>
            <person name="Grigoriev I.V."/>
        </authorList>
    </citation>
    <scope>NUCLEOTIDE SEQUENCE</scope>
    <source>
        <strain evidence="3 5">CBS 781.70</strain>
    </source>
</reference>
<name>A0A6G1G7P6_9PEZI</name>
<feature type="compositionally biased region" description="Low complexity" evidence="1">
    <location>
        <begin position="9"/>
        <end position="26"/>
    </location>
</feature>
<keyword evidence="2" id="KW-0812">Transmembrane</keyword>
<dbReference type="InterPro" id="IPR021836">
    <property type="entry name" value="DUF3429"/>
</dbReference>